<reference evidence="3 4" key="1">
    <citation type="submission" date="2018-05" db="EMBL/GenBank/DDBJ databases">
        <title>Draft genome of Methanospirillum stamsii Pt1.</title>
        <authorList>
            <person name="Dueholm M.S."/>
            <person name="Nielsen P.H."/>
            <person name="Bakmann L.F."/>
            <person name="Otzen D.E."/>
        </authorList>
    </citation>
    <scope>NUCLEOTIDE SEQUENCE [LARGE SCALE GENOMIC DNA]</scope>
    <source>
        <strain evidence="3 4">Pt1</strain>
    </source>
</reference>
<keyword evidence="4" id="KW-1185">Reference proteome</keyword>
<dbReference type="OrthoDB" id="11098at2157"/>
<comment type="caution">
    <text evidence="3">The sequence shown here is derived from an EMBL/GenBank/DDBJ whole genome shotgun (WGS) entry which is preliminary data.</text>
</comment>
<evidence type="ECO:0000259" key="2">
    <source>
        <dbReference type="Pfam" id="PF00535"/>
    </source>
</evidence>
<keyword evidence="1" id="KW-1133">Transmembrane helix</keyword>
<dbReference type="AlphaFoldDB" id="A0A2V2MV37"/>
<feature type="transmembrane region" description="Helical" evidence="1">
    <location>
        <begin position="320"/>
        <end position="346"/>
    </location>
</feature>
<sequence>MKNISEKTQSFKQSPIYPLKTEDSHSVPDVTRVFDCINRVLHLTRYFPPNLAFENPFTEKDIIAVIPAFNEELTIGMVVMLSLKHVGKVVVVDDGSSDRTSEIAWLSGADIVKLEKNQGKANAVRAGIARVKEIGCSTVVMLDADGQHNPNEIPILIAPIISKKADMVIGSRQLSEECNDIPAYRRLGQVTLDMATNMGSSFKCTDSQSGYRAFSKKALDNFDFPSEGYNIESDMIEHFSRLGLAIAEVPITVRYEVPFKHKKNPLSHGMDVLTHIIGIIGYRRPLLTFGLGGTVFSMVGIVFGLFAFNQYYSSGKFVFFPTMCSGVLLVLGMLLITSGLILNTLVKIVRIDR</sequence>
<evidence type="ECO:0000313" key="4">
    <source>
        <dbReference type="Proteomes" id="UP000245934"/>
    </source>
</evidence>
<dbReference type="GeneID" id="97610990"/>
<dbReference type="InterPro" id="IPR029044">
    <property type="entry name" value="Nucleotide-diphossugar_trans"/>
</dbReference>
<dbReference type="Proteomes" id="UP000245934">
    <property type="component" value="Unassembled WGS sequence"/>
</dbReference>
<dbReference type="InterPro" id="IPR050256">
    <property type="entry name" value="Glycosyltransferase_2"/>
</dbReference>
<keyword evidence="1" id="KW-0812">Transmembrane</keyword>
<dbReference type="InterPro" id="IPR001173">
    <property type="entry name" value="Glyco_trans_2-like"/>
</dbReference>
<dbReference type="Pfam" id="PF00535">
    <property type="entry name" value="Glycos_transf_2"/>
    <property type="match status" value="1"/>
</dbReference>
<accession>A0A2V2MV37</accession>
<evidence type="ECO:0000313" key="3">
    <source>
        <dbReference type="EMBL" id="PWR71782.1"/>
    </source>
</evidence>
<keyword evidence="3" id="KW-0808">Transferase</keyword>
<dbReference type="GO" id="GO:0016740">
    <property type="term" value="F:transferase activity"/>
    <property type="evidence" value="ECO:0007669"/>
    <property type="project" value="UniProtKB-KW"/>
</dbReference>
<dbReference type="Gene3D" id="3.90.550.10">
    <property type="entry name" value="Spore Coat Polysaccharide Biosynthesis Protein SpsA, Chain A"/>
    <property type="match status" value="1"/>
</dbReference>
<evidence type="ECO:0000256" key="1">
    <source>
        <dbReference type="SAM" id="Phobius"/>
    </source>
</evidence>
<feature type="transmembrane region" description="Helical" evidence="1">
    <location>
        <begin position="286"/>
        <end position="308"/>
    </location>
</feature>
<organism evidence="3 4">
    <name type="scientific">Methanospirillum stamsii</name>
    <dbReference type="NCBI Taxonomy" id="1277351"/>
    <lineage>
        <taxon>Archaea</taxon>
        <taxon>Methanobacteriati</taxon>
        <taxon>Methanobacteriota</taxon>
        <taxon>Stenosarchaea group</taxon>
        <taxon>Methanomicrobia</taxon>
        <taxon>Methanomicrobiales</taxon>
        <taxon>Methanospirillaceae</taxon>
        <taxon>Methanospirillum</taxon>
    </lineage>
</organism>
<dbReference type="SUPFAM" id="SSF53448">
    <property type="entry name" value="Nucleotide-diphospho-sugar transferases"/>
    <property type="match status" value="1"/>
</dbReference>
<name>A0A2V2MV37_9EURY</name>
<feature type="domain" description="Glycosyltransferase 2-like" evidence="2">
    <location>
        <begin position="65"/>
        <end position="219"/>
    </location>
</feature>
<proteinExistence type="predicted"/>
<dbReference type="RefSeq" id="WP_109941677.1">
    <property type="nucleotide sequence ID" value="NZ_CP176366.1"/>
</dbReference>
<dbReference type="EMBL" id="QGMZ01000030">
    <property type="protein sequence ID" value="PWR71782.1"/>
    <property type="molecule type" value="Genomic_DNA"/>
</dbReference>
<dbReference type="PANTHER" id="PTHR48090:SF7">
    <property type="entry name" value="RFBJ PROTEIN"/>
    <property type="match status" value="1"/>
</dbReference>
<dbReference type="CDD" id="cd04179">
    <property type="entry name" value="DPM_DPG-synthase_like"/>
    <property type="match status" value="1"/>
</dbReference>
<protein>
    <submittedName>
        <fullName evidence="3">Glycosyltransferase family 2 protein</fullName>
    </submittedName>
</protein>
<dbReference type="PANTHER" id="PTHR48090">
    <property type="entry name" value="UNDECAPRENYL-PHOSPHATE 4-DEOXY-4-FORMAMIDO-L-ARABINOSE TRANSFERASE-RELATED"/>
    <property type="match status" value="1"/>
</dbReference>
<gene>
    <name evidence="3" type="ORF">DLD82_13520</name>
</gene>
<keyword evidence="1" id="KW-0472">Membrane</keyword>